<keyword evidence="2" id="KW-1185">Reference proteome</keyword>
<dbReference type="InterPro" id="IPR029063">
    <property type="entry name" value="SAM-dependent_MTases_sf"/>
</dbReference>
<reference evidence="1" key="1">
    <citation type="submission" date="2021-04" db="EMBL/GenBank/DDBJ databases">
        <title>Genome based classification of Actinospica acidithermotolerans sp. nov., an actinobacterium isolated from an Indonesian hot spring.</title>
        <authorList>
            <person name="Kusuma A.B."/>
            <person name="Putra K.E."/>
            <person name="Nafisah S."/>
            <person name="Loh J."/>
            <person name="Nouioui I."/>
            <person name="Goodfellow M."/>
        </authorList>
    </citation>
    <scope>NUCLEOTIDE SEQUENCE</scope>
    <source>
        <strain evidence="1">CSCA 57</strain>
    </source>
</reference>
<dbReference type="GO" id="GO:0032259">
    <property type="term" value="P:methylation"/>
    <property type="evidence" value="ECO:0007669"/>
    <property type="project" value="UniProtKB-KW"/>
</dbReference>
<accession>A0A941EST0</accession>
<dbReference type="PANTHER" id="PTHR43861:SF1">
    <property type="entry name" value="TRANS-ACONITATE 2-METHYLTRANSFERASE"/>
    <property type="match status" value="1"/>
</dbReference>
<name>A0A941EST0_9ACTN</name>
<protein>
    <submittedName>
        <fullName evidence="1">Methyltransferase domain-containing protein</fullName>
    </submittedName>
</protein>
<evidence type="ECO:0000313" key="2">
    <source>
        <dbReference type="Proteomes" id="UP000675781"/>
    </source>
</evidence>
<dbReference type="PANTHER" id="PTHR43861">
    <property type="entry name" value="TRANS-ACONITATE 2-METHYLTRANSFERASE-RELATED"/>
    <property type="match status" value="1"/>
</dbReference>
<organism evidence="1 2">
    <name type="scientific">Actinospica durhamensis</name>
    <dbReference type="NCBI Taxonomy" id="1508375"/>
    <lineage>
        <taxon>Bacteria</taxon>
        <taxon>Bacillati</taxon>
        <taxon>Actinomycetota</taxon>
        <taxon>Actinomycetes</taxon>
        <taxon>Catenulisporales</taxon>
        <taxon>Actinospicaceae</taxon>
        <taxon>Actinospica</taxon>
    </lineage>
</organism>
<dbReference type="Pfam" id="PF13489">
    <property type="entry name" value="Methyltransf_23"/>
    <property type="match status" value="1"/>
</dbReference>
<dbReference type="EMBL" id="JAGSOG010000226">
    <property type="protein sequence ID" value="MBR7837740.1"/>
    <property type="molecule type" value="Genomic_DNA"/>
</dbReference>
<dbReference type="Gene3D" id="3.40.50.150">
    <property type="entry name" value="Vaccinia Virus protein VP39"/>
    <property type="match status" value="1"/>
</dbReference>
<dbReference type="AlphaFoldDB" id="A0A941EST0"/>
<dbReference type="CDD" id="cd02440">
    <property type="entry name" value="AdoMet_MTases"/>
    <property type="match status" value="1"/>
</dbReference>
<dbReference type="GO" id="GO:0030798">
    <property type="term" value="F:trans-aconitate 2-methyltransferase activity"/>
    <property type="evidence" value="ECO:0007669"/>
    <property type="project" value="InterPro"/>
</dbReference>
<dbReference type="Gene3D" id="1.10.150.290">
    <property type="entry name" value="S-adenosyl-L-methionine-dependent methyltransferases"/>
    <property type="match status" value="1"/>
</dbReference>
<keyword evidence="1" id="KW-0489">Methyltransferase</keyword>
<dbReference type="InterPro" id="IPR023149">
    <property type="entry name" value="Trans_acon_MeTrfase_C"/>
</dbReference>
<proteinExistence type="predicted"/>
<comment type="caution">
    <text evidence="1">The sequence shown here is derived from an EMBL/GenBank/DDBJ whole genome shotgun (WGS) entry which is preliminary data.</text>
</comment>
<sequence>MTTTNTTWDPERYLRFERQRGQAYRDLLARLAPPSPSPASATSGDAATGWSPATVVDLGCGPGNTTALLPTLWPDAHVIGVDSSPQMIEAARPRAVPGKLEFRLRDLREVSAADLGGPVDLVITNATLQWVPGHLELFGQLAGLLTPRGVFALGVPGNFDSPTHTLLSDLQREPRWAAQLSGLEVRPAVPEPEDYLRALTKAGLRAEVWETTYLHVIEGEHGIFDFVSSTALRPVLTELGGPDAPTAIEFCDAYREALAEAYPTTELGGELGGKTVQLLPFRRVFALGYGPDHPEQL</sequence>
<dbReference type="Proteomes" id="UP000675781">
    <property type="component" value="Unassembled WGS sequence"/>
</dbReference>
<dbReference type="RefSeq" id="WP_212532206.1">
    <property type="nucleotide sequence ID" value="NZ_JAGSOG010000226.1"/>
</dbReference>
<dbReference type="SUPFAM" id="SSF53335">
    <property type="entry name" value="S-adenosyl-L-methionine-dependent methyltransferases"/>
    <property type="match status" value="1"/>
</dbReference>
<evidence type="ECO:0000313" key="1">
    <source>
        <dbReference type="EMBL" id="MBR7837740.1"/>
    </source>
</evidence>
<keyword evidence="1" id="KW-0808">Transferase</keyword>
<gene>
    <name evidence="1" type="ORF">KDL01_30970</name>
</gene>